<organism evidence="2 3">
    <name type="scientific">Weissella confusa</name>
    <name type="common">Lactobacillus confusus</name>
    <dbReference type="NCBI Taxonomy" id="1583"/>
    <lineage>
        <taxon>Bacteria</taxon>
        <taxon>Bacillati</taxon>
        <taxon>Bacillota</taxon>
        <taxon>Bacilli</taxon>
        <taxon>Lactobacillales</taxon>
        <taxon>Lactobacillaceae</taxon>
        <taxon>Weissella</taxon>
    </lineage>
</organism>
<evidence type="ECO:0000313" key="3">
    <source>
        <dbReference type="Proteomes" id="UP000297646"/>
    </source>
</evidence>
<evidence type="ECO:0000256" key="1">
    <source>
        <dbReference type="SAM" id="MobiDB-lite"/>
    </source>
</evidence>
<protein>
    <submittedName>
        <fullName evidence="2">Uncharacterized protein</fullName>
    </submittedName>
</protein>
<comment type="caution">
    <text evidence="2">The sequence shown here is derived from an EMBL/GenBank/DDBJ whole genome shotgun (WGS) entry which is preliminary data.</text>
</comment>
<accession>A0A4Z0S5W5</accession>
<name>A0A4Z0S5W5_WEICO</name>
<feature type="region of interest" description="Disordered" evidence="1">
    <location>
        <begin position="1"/>
        <end position="26"/>
    </location>
</feature>
<reference evidence="2 3" key="1">
    <citation type="submission" date="2018-03" db="EMBL/GenBank/DDBJ databases">
        <title>Genome sequencing of Weissella confusa isolates.</title>
        <authorList>
            <person name="Kajala I."/>
            <person name="Baruah R."/>
            <person name="Bergsveinson J."/>
            <person name="Juvonen R."/>
            <person name="Ziola B."/>
        </authorList>
    </citation>
    <scope>NUCLEOTIDE SEQUENCE [LARGE SCALE GENOMIC DNA]</scope>
    <source>
        <strain evidence="2 3">VTT E-062653</strain>
    </source>
</reference>
<dbReference type="EMBL" id="PVSN01000019">
    <property type="protein sequence ID" value="TGE74709.1"/>
    <property type="molecule type" value="Genomic_DNA"/>
</dbReference>
<evidence type="ECO:0000313" key="2">
    <source>
        <dbReference type="EMBL" id="TGE74709.1"/>
    </source>
</evidence>
<proteinExistence type="predicted"/>
<gene>
    <name evidence="2" type="ORF">C6P11_02905</name>
</gene>
<feature type="compositionally biased region" description="Polar residues" evidence="1">
    <location>
        <begin position="1"/>
        <end position="19"/>
    </location>
</feature>
<dbReference type="AlphaFoldDB" id="A0A4Z0S5W5"/>
<sequence length="68" mass="7365">MRTTLPATVSPEDQTNLTGKSGEYARTPDGAIQAGKATDVPVFAIYYPDYSCTKFLTTAKSVKYDKSP</sequence>
<dbReference type="Proteomes" id="UP000297646">
    <property type="component" value="Unassembled WGS sequence"/>
</dbReference>